<dbReference type="EMBL" id="UAWQ01000019">
    <property type="protein sequence ID" value="SQC48465.1"/>
    <property type="molecule type" value="Genomic_DNA"/>
</dbReference>
<gene>
    <name evidence="1" type="ORF">NCTC13465_04665</name>
</gene>
<dbReference type="Gene3D" id="1.10.10.10">
    <property type="entry name" value="Winged helix-like DNA-binding domain superfamily/Winged helix DNA-binding domain"/>
    <property type="match status" value="1"/>
</dbReference>
<proteinExistence type="predicted"/>
<evidence type="ECO:0000313" key="2">
    <source>
        <dbReference type="Proteomes" id="UP000251721"/>
    </source>
</evidence>
<name>A0A2X3FQ64_KLEPN</name>
<dbReference type="AlphaFoldDB" id="A0A2X3FQ64"/>
<accession>A0A2X3FQ64</accession>
<sequence length="111" mass="12509">MRKTATVGFFCKIRPIFSTPDNLSEVFTASWLARRFAMQRNTASHYLNQLVAQDVLVKINTAGRSIFCIKKPFASSSTRFSRSEYASMAELLAESDRQPEQADHFSLLTGP</sequence>
<dbReference type="Proteomes" id="UP000251721">
    <property type="component" value="Unassembled WGS sequence"/>
</dbReference>
<reference evidence="1 2" key="1">
    <citation type="submission" date="2018-06" db="EMBL/GenBank/DDBJ databases">
        <authorList>
            <consortium name="Pathogen Informatics"/>
            <person name="Doyle S."/>
        </authorList>
    </citation>
    <scope>NUCLEOTIDE SEQUENCE [LARGE SCALE GENOMIC DNA]</scope>
    <source>
        <strain evidence="1 2">NCTC13465</strain>
    </source>
</reference>
<organism evidence="1 2">
    <name type="scientific">Klebsiella pneumoniae</name>
    <dbReference type="NCBI Taxonomy" id="573"/>
    <lineage>
        <taxon>Bacteria</taxon>
        <taxon>Pseudomonadati</taxon>
        <taxon>Pseudomonadota</taxon>
        <taxon>Gammaproteobacteria</taxon>
        <taxon>Enterobacterales</taxon>
        <taxon>Enterobacteriaceae</taxon>
        <taxon>Klebsiella/Raoultella group</taxon>
        <taxon>Klebsiella</taxon>
        <taxon>Klebsiella pneumoniae complex</taxon>
    </lineage>
</organism>
<evidence type="ECO:0000313" key="1">
    <source>
        <dbReference type="EMBL" id="SQC48465.1"/>
    </source>
</evidence>
<dbReference type="InterPro" id="IPR036388">
    <property type="entry name" value="WH-like_DNA-bd_sf"/>
</dbReference>
<protein>
    <submittedName>
        <fullName evidence="1">Transcriptional regulator levR</fullName>
    </submittedName>
</protein>